<comment type="caution">
    <text evidence="3">The sequence shown here is derived from an EMBL/GenBank/DDBJ whole genome shotgun (WGS) entry which is preliminary data.</text>
</comment>
<keyword evidence="4" id="KW-1185">Reference proteome</keyword>
<feature type="domain" description="Insertion element IS150 protein InsJ-like helix-turn-helix" evidence="1">
    <location>
        <begin position="30"/>
        <end position="76"/>
    </location>
</feature>
<dbReference type="InterPro" id="IPR055247">
    <property type="entry name" value="InsJ-like_HTH"/>
</dbReference>
<accession>A0AAE3ELB4</accession>
<gene>
    <name evidence="3" type="ORF">L3X37_01355</name>
</gene>
<evidence type="ECO:0000259" key="1">
    <source>
        <dbReference type="Pfam" id="PF13518"/>
    </source>
</evidence>
<feature type="domain" description="Winged helix-turn helix" evidence="2">
    <location>
        <begin position="114"/>
        <end position="163"/>
    </location>
</feature>
<reference evidence="3" key="1">
    <citation type="submission" date="2022-01" db="EMBL/GenBank/DDBJ databases">
        <title>Draft genome sequence of Sabulilitoribacter arenilitoris KCTC 52401.</title>
        <authorList>
            <person name="Oh J.-S."/>
        </authorList>
    </citation>
    <scope>NUCLEOTIDE SEQUENCE</scope>
    <source>
        <strain evidence="3">HMF6543</strain>
    </source>
</reference>
<name>A0AAE3ELB4_9FLAO</name>
<sequence length="165" mass="19487">MGRQATIIIKESIEELKDLHKKESNPKLRRRLKCLIYTKENKYKTQTILATHLGVDYSSLKRWFKLYREEGLASYLSINSGGNKASIITPKVHHQLEQKVNNASNPLKGYWEAQLWLKNNFGLEMKYNTVRTYLIRHFKTKIKVPRKSHYKKDEQAIEAFFKTSK</sequence>
<dbReference type="InterPro" id="IPR009057">
    <property type="entry name" value="Homeodomain-like_sf"/>
</dbReference>
<evidence type="ECO:0000259" key="2">
    <source>
        <dbReference type="Pfam" id="PF13592"/>
    </source>
</evidence>
<organism evidence="3 4">
    <name type="scientific">Wocania arenilitoris</name>
    <dbReference type="NCBI Taxonomy" id="2044858"/>
    <lineage>
        <taxon>Bacteria</taxon>
        <taxon>Pseudomonadati</taxon>
        <taxon>Bacteroidota</taxon>
        <taxon>Flavobacteriia</taxon>
        <taxon>Flavobacteriales</taxon>
        <taxon>Flavobacteriaceae</taxon>
        <taxon>Wocania</taxon>
    </lineage>
</organism>
<dbReference type="Pfam" id="PF13518">
    <property type="entry name" value="HTH_28"/>
    <property type="match status" value="1"/>
</dbReference>
<dbReference type="EMBL" id="JAKKDU010000001">
    <property type="protein sequence ID" value="MCF7567011.1"/>
    <property type="molecule type" value="Genomic_DNA"/>
</dbReference>
<protein>
    <submittedName>
        <fullName evidence="3">Winged helix-turn-helix domain-containing protein</fullName>
    </submittedName>
</protein>
<dbReference type="Pfam" id="PF13592">
    <property type="entry name" value="HTH_33"/>
    <property type="match status" value="1"/>
</dbReference>
<dbReference type="InterPro" id="IPR025959">
    <property type="entry name" value="Winged_HTH_dom"/>
</dbReference>
<dbReference type="RefSeq" id="WP_237238368.1">
    <property type="nucleotide sequence ID" value="NZ_JAKKDU010000001.1"/>
</dbReference>
<proteinExistence type="predicted"/>
<evidence type="ECO:0000313" key="3">
    <source>
        <dbReference type="EMBL" id="MCF7567011.1"/>
    </source>
</evidence>
<dbReference type="SUPFAM" id="SSF46689">
    <property type="entry name" value="Homeodomain-like"/>
    <property type="match status" value="1"/>
</dbReference>
<dbReference type="Proteomes" id="UP001199795">
    <property type="component" value="Unassembled WGS sequence"/>
</dbReference>
<evidence type="ECO:0000313" key="4">
    <source>
        <dbReference type="Proteomes" id="UP001199795"/>
    </source>
</evidence>
<dbReference type="AlphaFoldDB" id="A0AAE3ELB4"/>